<dbReference type="Gene3D" id="3.30.70.330">
    <property type="match status" value="1"/>
</dbReference>
<evidence type="ECO:0000256" key="1">
    <source>
        <dbReference type="ARBA" id="ARBA00006700"/>
    </source>
</evidence>
<dbReference type="SUPFAM" id="SSF54189">
    <property type="entry name" value="Ribosomal proteins S24e, L23 and L15e"/>
    <property type="match status" value="1"/>
</dbReference>
<dbReference type="FunFam" id="3.30.70.330:FF:000001">
    <property type="entry name" value="50S ribosomal protein L23"/>
    <property type="match status" value="1"/>
</dbReference>
<gene>
    <name evidence="6" type="primary">rplW</name>
    <name evidence="8" type="ORF">SAMN02745784_02543</name>
</gene>
<dbReference type="RefSeq" id="WP_072976858.1">
    <property type="nucleotide sequence ID" value="NZ_FQTY01000016.1"/>
</dbReference>
<dbReference type="EMBL" id="FQTY01000016">
    <property type="protein sequence ID" value="SHF02066.1"/>
    <property type="molecule type" value="Genomic_DNA"/>
</dbReference>
<dbReference type="PROSITE" id="PS00050">
    <property type="entry name" value="RIBOSOMAL_L23"/>
    <property type="match status" value="1"/>
</dbReference>
<evidence type="ECO:0000256" key="5">
    <source>
        <dbReference type="ARBA" id="ARBA00023274"/>
    </source>
</evidence>
<evidence type="ECO:0000313" key="8">
    <source>
        <dbReference type="EMBL" id="SHF02066.1"/>
    </source>
</evidence>
<proteinExistence type="inferred from homology"/>
<dbReference type="GO" id="GO:0003735">
    <property type="term" value="F:structural constituent of ribosome"/>
    <property type="evidence" value="ECO:0007669"/>
    <property type="project" value="InterPro"/>
</dbReference>
<keyword evidence="4 6" id="KW-0689">Ribosomal protein</keyword>
<protein>
    <recommendedName>
        <fullName evidence="6">Large ribosomal subunit protein uL23</fullName>
    </recommendedName>
</protein>
<evidence type="ECO:0000256" key="3">
    <source>
        <dbReference type="ARBA" id="ARBA00022884"/>
    </source>
</evidence>
<accession>A0A1M4Y8Z2</accession>
<evidence type="ECO:0000313" key="9">
    <source>
        <dbReference type="Proteomes" id="UP000184114"/>
    </source>
</evidence>
<reference evidence="9" key="1">
    <citation type="submission" date="2016-11" db="EMBL/GenBank/DDBJ databases">
        <authorList>
            <person name="Varghese N."/>
            <person name="Submissions S."/>
        </authorList>
    </citation>
    <scope>NUCLEOTIDE SEQUENCE [LARGE SCALE GENOMIC DNA]</scope>
    <source>
        <strain evidence="9">DSM 18095</strain>
    </source>
</reference>
<name>A0A1M4Y8Z2_9FIRM</name>
<keyword evidence="2 6" id="KW-0699">rRNA-binding</keyword>
<dbReference type="GO" id="GO:0006412">
    <property type="term" value="P:translation"/>
    <property type="evidence" value="ECO:0007669"/>
    <property type="project" value="UniProtKB-UniRule"/>
</dbReference>
<evidence type="ECO:0000256" key="7">
    <source>
        <dbReference type="RuleBase" id="RU003934"/>
    </source>
</evidence>
<dbReference type="GO" id="GO:1990904">
    <property type="term" value="C:ribonucleoprotein complex"/>
    <property type="evidence" value="ECO:0007669"/>
    <property type="project" value="UniProtKB-KW"/>
</dbReference>
<comment type="function">
    <text evidence="6">One of the early assembly proteins it binds 23S rRNA. One of the proteins that surrounds the polypeptide exit tunnel on the outside of the ribosome. Forms the main docking site for trigger factor binding to the ribosome.</text>
</comment>
<dbReference type="GO" id="GO:0005840">
    <property type="term" value="C:ribosome"/>
    <property type="evidence" value="ECO:0007669"/>
    <property type="project" value="UniProtKB-KW"/>
</dbReference>
<keyword evidence="9" id="KW-1185">Reference proteome</keyword>
<dbReference type="NCBIfam" id="NF004363">
    <property type="entry name" value="PRK05738.2-4"/>
    <property type="match status" value="1"/>
</dbReference>
<dbReference type="InterPro" id="IPR012677">
    <property type="entry name" value="Nucleotide-bd_a/b_plait_sf"/>
</dbReference>
<organism evidence="8 9">
    <name type="scientific">Tissierella praeacuta DSM 18095</name>
    <dbReference type="NCBI Taxonomy" id="1123404"/>
    <lineage>
        <taxon>Bacteria</taxon>
        <taxon>Bacillati</taxon>
        <taxon>Bacillota</taxon>
        <taxon>Tissierellia</taxon>
        <taxon>Tissierellales</taxon>
        <taxon>Tissierellaceae</taxon>
        <taxon>Tissierella</taxon>
    </lineage>
</organism>
<dbReference type="GO" id="GO:0019843">
    <property type="term" value="F:rRNA binding"/>
    <property type="evidence" value="ECO:0007669"/>
    <property type="project" value="UniProtKB-UniRule"/>
</dbReference>
<keyword evidence="5 6" id="KW-0687">Ribonucleoprotein</keyword>
<comment type="similarity">
    <text evidence="1 6 7">Belongs to the universal ribosomal protein uL23 family.</text>
</comment>
<evidence type="ECO:0000256" key="6">
    <source>
        <dbReference type="HAMAP-Rule" id="MF_01369"/>
    </source>
</evidence>
<dbReference type="InterPro" id="IPR001014">
    <property type="entry name" value="Ribosomal_uL23_CS"/>
</dbReference>
<comment type="subunit">
    <text evidence="6">Part of the 50S ribosomal subunit. Contacts protein L29, and trigger factor when it is bound to the ribosome.</text>
</comment>
<evidence type="ECO:0000256" key="2">
    <source>
        <dbReference type="ARBA" id="ARBA00022730"/>
    </source>
</evidence>
<dbReference type="GeneID" id="90995899"/>
<keyword evidence="3 6" id="KW-0694">RNA-binding</keyword>
<evidence type="ECO:0000256" key="4">
    <source>
        <dbReference type="ARBA" id="ARBA00022980"/>
    </source>
</evidence>
<dbReference type="InterPro" id="IPR012678">
    <property type="entry name" value="Ribosomal_uL23/eL15/eS24_sf"/>
</dbReference>
<dbReference type="Pfam" id="PF00276">
    <property type="entry name" value="Ribosomal_L23"/>
    <property type="match status" value="1"/>
</dbReference>
<dbReference type="STRING" id="1123404.SAMN02745784_02543"/>
<dbReference type="InterPro" id="IPR013025">
    <property type="entry name" value="Ribosomal_uL23-like"/>
</dbReference>
<dbReference type="AlphaFoldDB" id="A0A1M4Y8Z2"/>
<dbReference type="PANTHER" id="PTHR11620">
    <property type="entry name" value="60S RIBOSOMAL PROTEIN L23A"/>
    <property type="match status" value="1"/>
</dbReference>
<dbReference type="HAMAP" id="MF_01369_B">
    <property type="entry name" value="Ribosomal_uL23_B"/>
    <property type="match status" value="1"/>
</dbReference>
<dbReference type="Proteomes" id="UP000184114">
    <property type="component" value="Unassembled WGS sequence"/>
</dbReference>
<sequence length="97" mass="11342">MRNPHDIIIRPIITERSMDDMAYGKYTFVVDKRTNKAEVKKAIETIFDVKVEKVSVMNMLGKVKRQGIHSGKRPDWKKAIVKLTEDSKRIEFFEGME</sequence>